<evidence type="ECO:0000256" key="5">
    <source>
        <dbReference type="ARBA" id="ARBA00022842"/>
    </source>
</evidence>
<evidence type="ECO:0000256" key="9">
    <source>
        <dbReference type="ARBA" id="ARBA00023172"/>
    </source>
</evidence>
<dbReference type="PROSITE" id="PS50994">
    <property type="entry name" value="INTEGRASE"/>
    <property type="match status" value="1"/>
</dbReference>
<feature type="compositionally biased region" description="Basic residues" evidence="10">
    <location>
        <begin position="41"/>
        <end position="51"/>
    </location>
</feature>
<dbReference type="InterPro" id="IPR012337">
    <property type="entry name" value="RNaseH-like_sf"/>
</dbReference>
<keyword evidence="4" id="KW-0378">Hydrolase</keyword>
<evidence type="ECO:0000256" key="2">
    <source>
        <dbReference type="ARBA" id="ARBA00022723"/>
    </source>
</evidence>
<sequence>MCKQCLLTANHDVCMLNYVNDMNSRGKKQKANVSNTENQKKQKPKVKKPKKVGSNERLASPKPSKPRFCLRWSPTGRFFDIKGKIIASSESESQPDCSNGDNACTSNPSEPKIKRFPNSTSSLGRLSKFFLGTVRFGNDHVAAILGFGDLQWGNILITRVYFVEGLGHNLFSVGQFCDSDLEVAFRRNSCFVRSLEGVDLLKGNRSTNLYTINLHEMASASPICLMARATSTKSWLWHQRLSHLNFDTINDLAKNDLVTGLPKFKYHKEHLCPSCEQGKSKRASHPPKPVPNSKQRLHLLHMDLCGPMRIASINGKRYVLVIVDDYSRYTWSTCHHHRTERHKIQKIIILKEYFDSVGISHQTSSVKTPQQNGVVKRRNWTLVEAARTMLIFSRAPLFLWAEAIATACYTQNRSIIHRRFNKTPYELINGRKPDISFLHVFGALCCPKNDHEDIRKLGAKGDIGFFIGYSANSCAYSSKPGLQSMTSGQISSGLDLTYAPSTITTQKPTEGELDLLFEAMYDDYIGGQPSSAPRTAPDAQAPQALHTPTASTTTADTAPTPTNSSSQATNCPNSSKD</sequence>
<feature type="region of interest" description="Disordered" evidence="10">
    <location>
        <begin position="526"/>
        <end position="577"/>
    </location>
</feature>
<gene>
    <name evidence="12" type="ORF">Tco_0624839</name>
</gene>
<keyword evidence="6" id="KW-0229">DNA integration</keyword>
<dbReference type="InterPro" id="IPR036397">
    <property type="entry name" value="RNaseH_sf"/>
</dbReference>
<proteinExistence type="predicted"/>
<dbReference type="InterPro" id="IPR039537">
    <property type="entry name" value="Retrotran_Ty1/copia-like"/>
</dbReference>
<keyword evidence="3" id="KW-0255">Endonuclease</keyword>
<organism evidence="12 13">
    <name type="scientific">Tanacetum coccineum</name>
    <dbReference type="NCBI Taxonomy" id="301880"/>
    <lineage>
        <taxon>Eukaryota</taxon>
        <taxon>Viridiplantae</taxon>
        <taxon>Streptophyta</taxon>
        <taxon>Embryophyta</taxon>
        <taxon>Tracheophyta</taxon>
        <taxon>Spermatophyta</taxon>
        <taxon>Magnoliopsida</taxon>
        <taxon>eudicotyledons</taxon>
        <taxon>Gunneridae</taxon>
        <taxon>Pentapetalae</taxon>
        <taxon>asterids</taxon>
        <taxon>campanulids</taxon>
        <taxon>Asterales</taxon>
        <taxon>Asteraceae</taxon>
        <taxon>Asteroideae</taxon>
        <taxon>Anthemideae</taxon>
        <taxon>Anthemidinae</taxon>
        <taxon>Tanacetum</taxon>
    </lineage>
</organism>
<dbReference type="InterPro" id="IPR001584">
    <property type="entry name" value="Integrase_cat-core"/>
</dbReference>
<keyword evidence="1" id="KW-0540">Nuclease</keyword>
<evidence type="ECO:0000256" key="8">
    <source>
        <dbReference type="ARBA" id="ARBA00022932"/>
    </source>
</evidence>
<dbReference type="Pfam" id="PF13976">
    <property type="entry name" value="gag_pre-integrs"/>
    <property type="match status" value="1"/>
</dbReference>
<keyword evidence="7" id="KW-0695">RNA-directed DNA polymerase</keyword>
<evidence type="ECO:0000256" key="7">
    <source>
        <dbReference type="ARBA" id="ARBA00022918"/>
    </source>
</evidence>
<accession>A0ABQ4WF63</accession>
<dbReference type="PANTHER" id="PTHR42648:SF11">
    <property type="entry name" value="TRANSPOSON TY4-P GAG-POL POLYPROTEIN"/>
    <property type="match status" value="1"/>
</dbReference>
<keyword evidence="13" id="KW-1185">Reference proteome</keyword>
<dbReference type="SUPFAM" id="SSF53098">
    <property type="entry name" value="Ribonuclease H-like"/>
    <property type="match status" value="1"/>
</dbReference>
<evidence type="ECO:0000256" key="10">
    <source>
        <dbReference type="SAM" id="MobiDB-lite"/>
    </source>
</evidence>
<evidence type="ECO:0000256" key="6">
    <source>
        <dbReference type="ARBA" id="ARBA00022908"/>
    </source>
</evidence>
<evidence type="ECO:0000256" key="3">
    <source>
        <dbReference type="ARBA" id="ARBA00022759"/>
    </source>
</evidence>
<evidence type="ECO:0000313" key="12">
    <source>
        <dbReference type="EMBL" id="GJS51477.1"/>
    </source>
</evidence>
<evidence type="ECO:0000259" key="11">
    <source>
        <dbReference type="PROSITE" id="PS50994"/>
    </source>
</evidence>
<feature type="domain" description="Integrase catalytic" evidence="11">
    <location>
        <begin position="307"/>
        <end position="432"/>
    </location>
</feature>
<feature type="compositionally biased region" description="Polar residues" evidence="10">
    <location>
        <begin position="567"/>
        <end position="577"/>
    </location>
</feature>
<evidence type="ECO:0000256" key="4">
    <source>
        <dbReference type="ARBA" id="ARBA00022801"/>
    </source>
</evidence>
<keyword evidence="2" id="KW-0479">Metal-binding</keyword>
<keyword evidence="8" id="KW-0548">Nucleotidyltransferase</keyword>
<reference evidence="12" key="2">
    <citation type="submission" date="2022-01" db="EMBL/GenBank/DDBJ databases">
        <authorList>
            <person name="Yamashiro T."/>
            <person name="Shiraishi A."/>
            <person name="Satake H."/>
            <person name="Nakayama K."/>
        </authorList>
    </citation>
    <scope>NUCLEOTIDE SEQUENCE</scope>
</reference>
<protein>
    <submittedName>
        <fullName evidence="12">Retrovirus-related pol polyprotein from transposon TNT 1-94</fullName>
    </submittedName>
</protein>
<keyword evidence="8" id="KW-0239">DNA-directed DNA polymerase</keyword>
<feature type="region of interest" description="Disordered" evidence="10">
    <location>
        <begin position="90"/>
        <end position="118"/>
    </location>
</feature>
<keyword evidence="8" id="KW-0808">Transferase</keyword>
<feature type="region of interest" description="Disordered" evidence="10">
    <location>
        <begin position="25"/>
        <end position="66"/>
    </location>
</feature>
<dbReference type="InterPro" id="IPR025724">
    <property type="entry name" value="GAG-pre-integrase_dom"/>
</dbReference>
<evidence type="ECO:0000313" key="13">
    <source>
        <dbReference type="Proteomes" id="UP001151760"/>
    </source>
</evidence>
<dbReference type="PANTHER" id="PTHR42648">
    <property type="entry name" value="TRANSPOSASE, PUTATIVE-RELATED"/>
    <property type="match status" value="1"/>
</dbReference>
<feature type="compositionally biased region" description="Polar residues" evidence="10">
    <location>
        <begin position="90"/>
        <end position="109"/>
    </location>
</feature>
<dbReference type="Proteomes" id="UP001151760">
    <property type="component" value="Unassembled WGS sequence"/>
</dbReference>
<keyword evidence="9" id="KW-0233">DNA recombination</keyword>
<evidence type="ECO:0000256" key="1">
    <source>
        <dbReference type="ARBA" id="ARBA00022722"/>
    </source>
</evidence>
<keyword evidence="5" id="KW-0460">Magnesium</keyword>
<feature type="compositionally biased region" description="Low complexity" evidence="10">
    <location>
        <begin position="547"/>
        <end position="566"/>
    </location>
</feature>
<dbReference type="EMBL" id="BQNB010008588">
    <property type="protein sequence ID" value="GJS51477.1"/>
    <property type="molecule type" value="Genomic_DNA"/>
</dbReference>
<reference evidence="12" key="1">
    <citation type="journal article" date="2022" name="Int. J. Mol. Sci.">
        <title>Draft Genome of Tanacetum Coccineum: Genomic Comparison of Closely Related Tanacetum-Family Plants.</title>
        <authorList>
            <person name="Yamashiro T."/>
            <person name="Shiraishi A."/>
            <person name="Nakayama K."/>
            <person name="Satake H."/>
        </authorList>
    </citation>
    <scope>NUCLEOTIDE SEQUENCE</scope>
</reference>
<comment type="caution">
    <text evidence="12">The sequence shown here is derived from an EMBL/GenBank/DDBJ whole genome shotgun (WGS) entry which is preliminary data.</text>
</comment>
<dbReference type="Gene3D" id="3.30.420.10">
    <property type="entry name" value="Ribonuclease H-like superfamily/Ribonuclease H"/>
    <property type="match status" value="1"/>
</dbReference>
<name>A0ABQ4WF63_9ASTR</name>